<dbReference type="Gene3D" id="1.10.730.10">
    <property type="entry name" value="Isoleucyl-tRNA Synthetase, Domain 1"/>
    <property type="match status" value="1"/>
</dbReference>
<dbReference type="InterPro" id="IPR001412">
    <property type="entry name" value="aa-tRNA-synth_I_CS"/>
</dbReference>
<keyword evidence="6 9" id="KW-0648">Protein biosynthesis</keyword>
<dbReference type="Gene3D" id="3.40.50.620">
    <property type="entry name" value="HUPs"/>
    <property type="match status" value="1"/>
</dbReference>
<dbReference type="Pfam" id="PF05746">
    <property type="entry name" value="DALR_1"/>
    <property type="match status" value="1"/>
</dbReference>
<dbReference type="Proteomes" id="UP000718571">
    <property type="component" value="Unassembled WGS sequence"/>
</dbReference>
<evidence type="ECO:0000313" key="12">
    <source>
        <dbReference type="Proteomes" id="UP000718571"/>
    </source>
</evidence>
<dbReference type="InterPro" id="IPR001278">
    <property type="entry name" value="Arg-tRNA-ligase"/>
</dbReference>
<dbReference type="SUPFAM" id="SSF47323">
    <property type="entry name" value="Anticodon-binding domain of a subclass of class I aminoacyl-tRNA synthetases"/>
    <property type="match status" value="1"/>
</dbReference>
<feature type="domain" description="DALR anticodon binding" evidence="10">
    <location>
        <begin position="509"/>
        <end position="623"/>
    </location>
</feature>
<evidence type="ECO:0000256" key="4">
    <source>
        <dbReference type="ARBA" id="ARBA00022741"/>
    </source>
</evidence>
<comment type="catalytic activity">
    <reaction evidence="8">
        <text>tRNA(Arg) + L-arginine + ATP = L-arginyl-tRNA(Arg) + AMP + diphosphate</text>
        <dbReference type="Rhea" id="RHEA:20301"/>
        <dbReference type="Rhea" id="RHEA-COMP:9658"/>
        <dbReference type="Rhea" id="RHEA-COMP:9673"/>
        <dbReference type="ChEBI" id="CHEBI:30616"/>
        <dbReference type="ChEBI" id="CHEBI:32682"/>
        <dbReference type="ChEBI" id="CHEBI:33019"/>
        <dbReference type="ChEBI" id="CHEBI:78442"/>
        <dbReference type="ChEBI" id="CHEBI:78513"/>
        <dbReference type="ChEBI" id="CHEBI:456215"/>
        <dbReference type="EC" id="6.1.1.19"/>
    </reaction>
</comment>
<dbReference type="PRINTS" id="PR01038">
    <property type="entry name" value="TRNASYNTHARG"/>
</dbReference>
<name>A0A8T3UVJ1_9ARCH</name>
<evidence type="ECO:0000256" key="1">
    <source>
        <dbReference type="ARBA" id="ARBA00005594"/>
    </source>
</evidence>
<dbReference type="SMART" id="SM00836">
    <property type="entry name" value="DALR_1"/>
    <property type="match status" value="1"/>
</dbReference>
<dbReference type="Pfam" id="PF00750">
    <property type="entry name" value="tRNA-synt_1d"/>
    <property type="match status" value="1"/>
</dbReference>
<keyword evidence="3 9" id="KW-0436">Ligase</keyword>
<dbReference type="InterPro" id="IPR036695">
    <property type="entry name" value="Arg-tRNA-synth_N_sf"/>
</dbReference>
<evidence type="ECO:0000256" key="7">
    <source>
        <dbReference type="ARBA" id="ARBA00023146"/>
    </source>
</evidence>
<evidence type="ECO:0000256" key="9">
    <source>
        <dbReference type="RuleBase" id="RU363038"/>
    </source>
</evidence>
<dbReference type="GO" id="GO:0004814">
    <property type="term" value="F:arginine-tRNA ligase activity"/>
    <property type="evidence" value="ECO:0007669"/>
    <property type="project" value="UniProtKB-EC"/>
</dbReference>
<dbReference type="InterPro" id="IPR008909">
    <property type="entry name" value="DALR_anticod-bd"/>
</dbReference>
<evidence type="ECO:0000256" key="3">
    <source>
        <dbReference type="ARBA" id="ARBA00022598"/>
    </source>
</evidence>
<dbReference type="InterPro" id="IPR009080">
    <property type="entry name" value="tRNAsynth_Ia_anticodon-bd"/>
</dbReference>
<reference evidence="11 12" key="1">
    <citation type="submission" date="2020-09" db="EMBL/GenBank/DDBJ databases">
        <title>Genomic characterization of a novel Parvarchaeota family in acid mine drainage sediments.</title>
        <authorList>
            <person name="Luo Z.-H."/>
        </authorList>
    </citation>
    <scope>NUCLEOTIDE SEQUENCE [LARGE SCALE GENOMIC DNA]</scope>
    <source>
        <strain evidence="11">MAS1_bins.189</strain>
    </source>
</reference>
<evidence type="ECO:0000256" key="5">
    <source>
        <dbReference type="ARBA" id="ARBA00022840"/>
    </source>
</evidence>
<dbReference type="AlphaFoldDB" id="A0A8T3UVJ1"/>
<dbReference type="PROSITE" id="PS00178">
    <property type="entry name" value="AA_TRNA_LIGASE_I"/>
    <property type="match status" value="1"/>
</dbReference>
<dbReference type="PANTHER" id="PTHR11956:SF5">
    <property type="entry name" value="ARGININE--TRNA LIGASE, CYTOPLASMIC"/>
    <property type="match status" value="1"/>
</dbReference>
<dbReference type="SUPFAM" id="SSF55190">
    <property type="entry name" value="Arginyl-tRNA synthetase (ArgRS), N-terminal 'additional' domain"/>
    <property type="match status" value="1"/>
</dbReference>
<dbReference type="InterPro" id="IPR035684">
    <property type="entry name" value="ArgRS_core"/>
</dbReference>
<organism evidence="11 12">
    <name type="scientific">Candidatus Acidifodinimicrobium mancum</name>
    <dbReference type="NCBI Taxonomy" id="2898728"/>
    <lineage>
        <taxon>Archaea</taxon>
        <taxon>Candidatus Parvarchaeota</taxon>
        <taxon>Candidatus Acidifodinimicrobiaceae</taxon>
        <taxon>Candidatus Acidifodinimicrobium</taxon>
    </lineage>
</organism>
<dbReference type="InterPro" id="IPR014729">
    <property type="entry name" value="Rossmann-like_a/b/a_fold"/>
</dbReference>
<evidence type="ECO:0000256" key="6">
    <source>
        <dbReference type="ARBA" id="ARBA00022917"/>
    </source>
</evidence>
<dbReference type="GO" id="GO:0005737">
    <property type="term" value="C:cytoplasm"/>
    <property type="evidence" value="ECO:0007669"/>
    <property type="project" value="InterPro"/>
</dbReference>
<dbReference type="GO" id="GO:0005524">
    <property type="term" value="F:ATP binding"/>
    <property type="evidence" value="ECO:0007669"/>
    <property type="project" value="UniProtKB-KW"/>
</dbReference>
<protein>
    <recommendedName>
        <fullName evidence="2">arginine--tRNA ligase</fullName>
        <ecNumber evidence="2">6.1.1.19</ecNumber>
    </recommendedName>
</protein>
<gene>
    <name evidence="11" type="primary">argS</name>
    <name evidence="11" type="ORF">IHE51_01485</name>
</gene>
<sequence length="623" mass="71244">MEKGLNIVKTVADDIAKHLSITSEELKPFLMHKTYKYGGDFSITKALRDSKVEGVPLDTAAERIKKQLEGSHFIGKIEIVNGYVNCWYNYDSLLSLIVGTVNENYGATDYGKGERVMVEHTSVNPNKAIHIGHLRNASIGDSLSRLLRKTGYEIIVTTYTDDTGAQVADNIVGIKFLGMPAEEKGIKLDHYFGDKVYTKVNEAYKTDPSLLEKRSLILKAIENGDRDILKIVDDMVEKVLLAQLETLERLGVYYDLMNYESHILAYKFWDAAFNLLKEKEEIKLETKGEKKGCWVFKKADGEEKIIVRSDGTVVYVGKDIAYAMWKHGLMNGDFKYRKWITQKNGKMLWTTTLDRNETEKHPKFNYVKRSINVIDITQKYEQEVVKEVIDKFSGGKSEYTHYEYAVVALSPKTAEMLGVKEEDKEFFRMSGRKGIYINADDLLNKLKQAIVQETKSRNKDLSDKECEDIAESLAVSTLRYEMVRTDPKKILVFDMDEALKLESKGAIYIEYTLSRMSGILRNADENIKDASRKKELTKQEKKLLLDIFLFPDVVETAARNLDLTVISNFASEFSSDFNEFYRDNPVIKAEGEERSFRLWLVKTSKIVLKNASEILGIIPLEKM</sequence>
<evidence type="ECO:0000259" key="10">
    <source>
        <dbReference type="SMART" id="SM00836"/>
    </source>
</evidence>
<comment type="similarity">
    <text evidence="1 9">Belongs to the class-I aminoacyl-tRNA synthetase family.</text>
</comment>
<comment type="caution">
    <text evidence="11">The sequence shown here is derived from an EMBL/GenBank/DDBJ whole genome shotgun (WGS) entry which is preliminary data.</text>
</comment>
<keyword evidence="4 9" id="KW-0547">Nucleotide-binding</keyword>
<dbReference type="EMBL" id="JADFAR010000017">
    <property type="protein sequence ID" value="MBE5728510.1"/>
    <property type="molecule type" value="Genomic_DNA"/>
</dbReference>
<dbReference type="PANTHER" id="PTHR11956">
    <property type="entry name" value="ARGINYL-TRNA SYNTHETASE"/>
    <property type="match status" value="1"/>
</dbReference>
<evidence type="ECO:0000256" key="8">
    <source>
        <dbReference type="ARBA" id="ARBA00049339"/>
    </source>
</evidence>
<proteinExistence type="inferred from homology"/>
<dbReference type="Gene3D" id="3.30.1360.70">
    <property type="entry name" value="Arginyl tRNA synthetase N-terminal domain"/>
    <property type="match status" value="1"/>
</dbReference>
<dbReference type="EC" id="6.1.1.19" evidence="2"/>
<accession>A0A8T3UVJ1</accession>
<evidence type="ECO:0000256" key="2">
    <source>
        <dbReference type="ARBA" id="ARBA00012837"/>
    </source>
</evidence>
<dbReference type="SUPFAM" id="SSF52374">
    <property type="entry name" value="Nucleotidylyl transferase"/>
    <property type="match status" value="1"/>
</dbReference>
<keyword evidence="5 9" id="KW-0067">ATP-binding</keyword>
<dbReference type="GO" id="GO:0006420">
    <property type="term" value="P:arginyl-tRNA aminoacylation"/>
    <property type="evidence" value="ECO:0007669"/>
    <property type="project" value="InterPro"/>
</dbReference>
<keyword evidence="7 9" id="KW-0030">Aminoacyl-tRNA synthetase</keyword>
<evidence type="ECO:0000313" key="11">
    <source>
        <dbReference type="EMBL" id="MBE5728510.1"/>
    </source>
</evidence>